<keyword evidence="5" id="KW-1185">Reference proteome</keyword>
<gene>
    <name evidence="4" type="ORF">SAMN04487987_102464</name>
</gene>
<dbReference type="RefSeq" id="WP_092849826.1">
    <property type="nucleotide sequence ID" value="NZ_FOMI01000002.1"/>
</dbReference>
<evidence type="ECO:0000259" key="2">
    <source>
        <dbReference type="PROSITE" id="PS50110"/>
    </source>
</evidence>
<dbReference type="Gene3D" id="2.40.50.1020">
    <property type="entry name" value="LytTr DNA-binding domain"/>
    <property type="match status" value="1"/>
</dbReference>
<dbReference type="AlphaFoldDB" id="A0A1I1NPH1"/>
<dbReference type="EMBL" id="FOMI01000002">
    <property type="protein sequence ID" value="SFC99437.1"/>
    <property type="molecule type" value="Genomic_DNA"/>
</dbReference>
<name>A0A1I1NPH1_9FLAO</name>
<dbReference type="InterPro" id="IPR001789">
    <property type="entry name" value="Sig_transdc_resp-reg_receiver"/>
</dbReference>
<evidence type="ECO:0000313" key="5">
    <source>
        <dbReference type="Proteomes" id="UP000199439"/>
    </source>
</evidence>
<dbReference type="Pfam" id="PF00072">
    <property type="entry name" value="Response_reg"/>
    <property type="match status" value="1"/>
</dbReference>
<dbReference type="SMART" id="SM00448">
    <property type="entry name" value="REC"/>
    <property type="match status" value="1"/>
</dbReference>
<dbReference type="InterPro" id="IPR011006">
    <property type="entry name" value="CheY-like_superfamily"/>
</dbReference>
<dbReference type="InterPro" id="IPR046947">
    <property type="entry name" value="LytR-like"/>
</dbReference>
<evidence type="ECO:0000259" key="3">
    <source>
        <dbReference type="PROSITE" id="PS50930"/>
    </source>
</evidence>
<dbReference type="GO" id="GO:0003677">
    <property type="term" value="F:DNA binding"/>
    <property type="evidence" value="ECO:0007669"/>
    <property type="project" value="InterPro"/>
</dbReference>
<dbReference type="PROSITE" id="PS50930">
    <property type="entry name" value="HTH_LYTTR"/>
    <property type="match status" value="1"/>
</dbReference>
<proteinExistence type="predicted"/>
<feature type="domain" description="HTH LytTR-type" evidence="3">
    <location>
        <begin position="144"/>
        <end position="247"/>
    </location>
</feature>
<keyword evidence="1" id="KW-0597">Phosphoprotein</keyword>
<dbReference type="PROSITE" id="PS50110">
    <property type="entry name" value="RESPONSE_REGULATORY"/>
    <property type="match status" value="1"/>
</dbReference>
<dbReference type="PANTHER" id="PTHR37299:SF1">
    <property type="entry name" value="STAGE 0 SPORULATION PROTEIN A HOMOLOG"/>
    <property type="match status" value="1"/>
</dbReference>
<dbReference type="STRING" id="870482.SAMN04487987_102464"/>
<accession>A0A1I1NPH1</accession>
<dbReference type="SMART" id="SM00850">
    <property type="entry name" value="LytTR"/>
    <property type="match status" value="1"/>
</dbReference>
<dbReference type="InterPro" id="IPR007492">
    <property type="entry name" value="LytTR_DNA-bd_dom"/>
</dbReference>
<feature type="modified residue" description="4-aspartylphosphate" evidence="1">
    <location>
        <position position="55"/>
    </location>
</feature>
<dbReference type="OrthoDB" id="2168082at2"/>
<protein>
    <submittedName>
        <fullName evidence="4">Two component transcriptional regulator, LytTR family</fullName>
    </submittedName>
</protein>
<dbReference type="Pfam" id="PF04397">
    <property type="entry name" value="LytTR"/>
    <property type="match status" value="1"/>
</dbReference>
<reference evidence="5" key="1">
    <citation type="submission" date="2016-10" db="EMBL/GenBank/DDBJ databases">
        <authorList>
            <person name="Varghese N."/>
            <person name="Submissions S."/>
        </authorList>
    </citation>
    <scope>NUCLEOTIDE SEQUENCE [LARGE SCALE GENOMIC DNA]</scope>
    <source>
        <strain evidence="5">DSM 25730</strain>
    </source>
</reference>
<dbReference type="PANTHER" id="PTHR37299">
    <property type="entry name" value="TRANSCRIPTIONAL REGULATOR-RELATED"/>
    <property type="match status" value="1"/>
</dbReference>
<dbReference type="Gene3D" id="3.40.50.2300">
    <property type="match status" value="1"/>
</dbReference>
<feature type="domain" description="Response regulatory" evidence="2">
    <location>
        <begin position="3"/>
        <end position="116"/>
    </location>
</feature>
<evidence type="ECO:0000256" key="1">
    <source>
        <dbReference type="PROSITE-ProRule" id="PRU00169"/>
    </source>
</evidence>
<dbReference type="SUPFAM" id="SSF52172">
    <property type="entry name" value="CheY-like"/>
    <property type="match status" value="1"/>
</dbReference>
<dbReference type="Proteomes" id="UP000199439">
    <property type="component" value="Unassembled WGS sequence"/>
</dbReference>
<sequence length="249" mass="28696">MIKTIIIDDEQHCTDVVLKLTSSYPDVFNVLGTFNTVEAGIEGTKFLQPELVFLDVMIGNQTGFDYLKQIEHINFNVIFTTAFETYAVEAFRFSALDYLLKPIDKDDFHATVLKLQKVVETSDLKNKIDVLFHNLKVKNALKRISIATSDGYVFVEVSDILYCNADVNYTHIYTKHGEKITTSKTLKTFDKLLSNNHFFRVHNSYLVNLNYVTKYTKGKGGYVTMQDNKNIDVSVRRKEEFIQRFIKIS</sequence>
<evidence type="ECO:0000313" key="4">
    <source>
        <dbReference type="EMBL" id="SFC99437.1"/>
    </source>
</evidence>
<organism evidence="4 5">
    <name type="scientific">Algibacter pectinivorans</name>
    <dbReference type="NCBI Taxonomy" id="870482"/>
    <lineage>
        <taxon>Bacteria</taxon>
        <taxon>Pseudomonadati</taxon>
        <taxon>Bacteroidota</taxon>
        <taxon>Flavobacteriia</taxon>
        <taxon>Flavobacteriales</taxon>
        <taxon>Flavobacteriaceae</taxon>
        <taxon>Algibacter</taxon>
    </lineage>
</organism>
<dbReference type="GO" id="GO:0000156">
    <property type="term" value="F:phosphorelay response regulator activity"/>
    <property type="evidence" value="ECO:0007669"/>
    <property type="project" value="InterPro"/>
</dbReference>